<dbReference type="InterPro" id="IPR036097">
    <property type="entry name" value="HisK_dim/P_sf"/>
</dbReference>
<dbReference type="Pfam" id="PF01627">
    <property type="entry name" value="Hpt"/>
    <property type="match status" value="1"/>
</dbReference>
<evidence type="ECO:0000256" key="11">
    <source>
        <dbReference type="ARBA" id="ARBA00035100"/>
    </source>
</evidence>
<dbReference type="Gene3D" id="1.10.287.560">
    <property type="entry name" value="Histidine kinase CheA-like, homodimeric domain"/>
    <property type="match status" value="1"/>
</dbReference>
<dbReference type="InterPro" id="IPR005467">
    <property type="entry name" value="His_kinase_dom"/>
</dbReference>
<feature type="domain" description="HPt" evidence="16">
    <location>
        <begin position="2"/>
        <end position="108"/>
    </location>
</feature>
<evidence type="ECO:0000256" key="8">
    <source>
        <dbReference type="ARBA" id="ARBA00022777"/>
    </source>
</evidence>
<evidence type="ECO:0000313" key="17">
    <source>
        <dbReference type="EMBL" id="RVU37768.1"/>
    </source>
</evidence>
<dbReference type="GO" id="GO:0005524">
    <property type="term" value="F:ATP binding"/>
    <property type="evidence" value="ECO:0007669"/>
    <property type="project" value="UniProtKB-KW"/>
</dbReference>
<dbReference type="Pfam" id="PF02895">
    <property type="entry name" value="H-kinase_dim"/>
    <property type="match status" value="1"/>
</dbReference>
<dbReference type="InterPro" id="IPR036890">
    <property type="entry name" value="HATPase_C_sf"/>
</dbReference>
<feature type="region of interest" description="Disordered" evidence="13">
    <location>
        <begin position="252"/>
        <end position="317"/>
    </location>
</feature>
<dbReference type="CDD" id="cd16916">
    <property type="entry name" value="HATPase_CheA-like"/>
    <property type="match status" value="1"/>
</dbReference>
<dbReference type="RefSeq" id="WP_127763085.1">
    <property type="nucleotide sequence ID" value="NZ_SADE01000001.1"/>
</dbReference>
<dbReference type="SUPFAM" id="SSF47384">
    <property type="entry name" value="Homodimeric domain of signal transducing histidine kinase"/>
    <property type="match status" value="1"/>
</dbReference>
<evidence type="ECO:0000256" key="3">
    <source>
        <dbReference type="ARBA" id="ARBA00021495"/>
    </source>
</evidence>
<dbReference type="InterPro" id="IPR037006">
    <property type="entry name" value="CheA-like_homodim_sf"/>
</dbReference>
<dbReference type="Gene3D" id="3.30.565.10">
    <property type="entry name" value="Histidine kinase-like ATPase, C-terminal domain"/>
    <property type="match status" value="1"/>
</dbReference>
<dbReference type="InterPro" id="IPR003594">
    <property type="entry name" value="HATPase_dom"/>
</dbReference>
<dbReference type="FunFam" id="3.30.565.10:FF:000016">
    <property type="entry name" value="Chemotaxis protein CheA, putative"/>
    <property type="match status" value="1"/>
</dbReference>
<dbReference type="PANTHER" id="PTHR43395">
    <property type="entry name" value="SENSOR HISTIDINE KINASE CHEA"/>
    <property type="match status" value="1"/>
</dbReference>
<dbReference type="FunFam" id="2.30.30.40:FF:000048">
    <property type="entry name" value="Chemotaxis protein CheA, putative"/>
    <property type="match status" value="1"/>
</dbReference>
<dbReference type="GO" id="GO:0006935">
    <property type="term" value="P:chemotaxis"/>
    <property type="evidence" value="ECO:0007669"/>
    <property type="project" value="UniProtKB-KW"/>
</dbReference>
<sequence>MSGDPLEQFKATFFEECSELLADSESRLGGIRLSDGPVDIEDLNAIFRAIHSVKGGAGAFEFTDLIGFAHVFETVLDKLRNHEAETTEHVIDTMIACNDHLISLVDAARDETVTDDAVTQRLKAALNALIDGGQPAAAENLHEHVSEGVELPVPPHGNRRYKISFIPHPELFKYANEPLLLLRELAGLGTAEIVVDTSKLPTIEALDPDLSYLSWTINLLADCSEDDIREVFEFVEDDCDLTIALDEVGDAAAAQAEDAPEEPPASEPTPPDESDTGKEPAQQNVPTPAVAAAAATAPAGNKPVQAKPGGGGAQSGTVGSIRVELDRVDRLVNMVGELVITQAMLKQRIGELPADMSTGLSQGFDDLVMHTRELQESVMAVRMQPVNSVFARMPRLVRDLAAKLDKKVQLVMTGEMTEVDKTVIEQLADPLTHMIRNSLDHGIETAAERTDSGKPETATIHLIAEHRGGRIEIRVSDDGRGINRQRVQEKAIEKGVISRDDNLTDEQIDELIFAPGFSTADAVTDVSGRGVGMDVVRRNIIGLGGRISVRSEPDRGTQFTLSLPLTLAVLDGMVVAVADEKYIIPLTSIVESIRPSKKQLNRLSNGADVVSVRGNYIRLIRLYHLFGIPQATQEPDKGIVVIVEIEGGELVGVLVDDLLGQQQVVIKSLEHNYDPVSGISAATILGNGRVALILDIDGLNMMAQSKNNGSRNTNQTLAIAPPALAIAGAEKPTDHGNMEVKDGA</sequence>
<dbReference type="Pfam" id="PF01584">
    <property type="entry name" value="CheW"/>
    <property type="match status" value="1"/>
</dbReference>
<dbReference type="SUPFAM" id="SSF50341">
    <property type="entry name" value="CheW-like"/>
    <property type="match status" value="1"/>
</dbReference>
<dbReference type="SUPFAM" id="SSF55874">
    <property type="entry name" value="ATPase domain of HSP90 chaperone/DNA topoisomerase II/histidine kinase"/>
    <property type="match status" value="1"/>
</dbReference>
<dbReference type="InterPro" id="IPR036641">
    <property type="entry name" value="HPT_dom_sf"/>
</dbReference>
<dbReference type="PROSITE" id="PS50894">
    <property type="entry name" value="HPT"/>
    <property type="match status" value="1"/>
</dbReference>
<proteinExistence type="predicted"/>
<reference evidence="18" key="1">
    <citation type="submission" date="2019-01" db="EMBL/GenBank/DDBJ databases">
        <title>Gri0909 isolated from a small marine red alga.</title>
        <authorList>
            <person name="Kim J."/>
            <person name="Jeong S.E."/>
            <person name="Jeon C.O."/>
        </authorList>
    </citation>
    <scope>NUCLEOTIDE SEQUENCE [LARGE SCALE GENOMIC DNA]</scope>
    <source>
        <strain evidence="18">Gri0909</strain>
    </source>
</reference>
<dbReference type="PANTHER" id="PTHR43395:SF10">
    <property type="entry name" value="CHEMOTAXIS PROTEIN CHEA"/>
    <property type="match status" value="1"/>
</dbReference>
<keyword evidence="7" id="KW-0547">Nucleotide-binding</keyword>
<evidence type="ECO:0000256" key="6">
    <source>
        <dbReference type="ARBA" id="ARBA00022679"/>
    </source>
</evidence>
<dbReference type="CDD" id="cd00088">
    <property type="entry name" value="HPT"/>
    <property type="match status" value="1"/>
</dbReference>
<dbReference type="InterPro" id="IPR036061">
    <property type="entry name" value="CheW-like_dom_sf"/>
</dbReference>
<feature type="domain" description="CheW-like" evidence="15">
    <location>
        <begin position="569"/>
        <end position="705"/>
    </location>
</feature>
<keyword evidence="5 12" id="KW-0597">Phosphoprotein</keyword>
<evidence type="ECO:0000256" key="9">
    <source>
        <dbReference type="ARBA" id="ARBA00022840"/>
    </source>
</evidence>
<evidence type="ECO:0000256" key="2">
    <source>
        <dbReference type="ARBA" id="ARBA00012438"/>
    </source>
</evidence>
<keyword evidence="10" id="KW-0902">Two-component regulatory system</keyword>
<keyword evidence="8" id="KW-0418">Kinase</keyword>
<dbReference type="SMART" id="SM01231">
    <property type="entry name" value="H-kinase_dim"/>
    <property type="match status" value="1"/>
</dbReference>
<evidence type="ECO:0000256" key="12">
    <source>
        <dbReference type="PROSITE-ProRule" id="PRU00110"/>
    </source>
</evidence>
<feature type="compositionally biased region" description="Low complexity" evidence="13">
    <location>
        <begin position="280"/>
        <end position="299"/>
    </location>
</feature>
<evidence type="ECO:0000256" key="5">
    <source>
        <dbReference type="ARBA" id="ARBA00022553"/>
    </source>
</evidence>
<keyword evidence="6" id="KW-0808">Transferase</keyword>
<dbReference type="Gene3D" id="2.30.30.40">
    <property type="entry name" value="SH3 Domains"/>
    <property type="match status" value="1"/>
</dbReference>
<organism evidence="17 18">
    <name type="scientific">Hwanghaeella grinnelliae</name>
    <dbReference type="NCBI Taxonomy" id="2500179"/>
    <lineage>
        <taxon>Bacteria</taxon>
        <taxon>Pseudomonadati</taxon>
        <taxon>Pseudomonadota</taxon>
        <taxon>Alphaproteobacteria</taxon>
        <taxon>Rhodospirillales</taxon>
        <taxon>Rhodospirillaceae</taxon>
        <taxon>Hwanghaeella</taxon>
    </lineage>
</organism>
<dbReference type="AlphaFoldDB" id="A0A3S2WSY6"/>
<dbReference type="GO" id="GO:0000155">
    <property type="term" value="F:phosphorelay sensor kinase activity"/>
    <property type="evidence" value="ECO:0007669"/>
    <property type="project" value="InterPro"/>
</dbReference>
<comment type="catalytic activity">
    <reaction evidence="1">
        <text>ATP + protein L-histidine = ADP + protein N-phospho-L-histidine.</text>
        <dbReference type="EC" id="2.7.13.3"/>
    </reaction>
</comment>
<evidence type="ECO:0000256" key="10">
    <source>
        <dbReference type="ARBA" id="ARBA00023012"/>
    </source>
</evidence>
<dbReference type="PRINTS" id="PR00344">
    <property type="entry name" value="BCTRLSENSOR"/>
</dbReference>
<dbReference type="Pfam" id="PF02518">
    <property type="entry name" value="HATPase_c"/>
    <property type="match status" value="1"/>
</dbReference>
<dbReference type="InterPro" id="IPR004358">
    <property type="entry name" value="Sig_transdc_His_kin-like_C"/>
</dbReference>
<evidence type="ECO:0000259" key="16">
    <source>
        <dbReference type="PROSITE" id="PS50894"/>
    </source>
</evidence>
<gene>
    <name evidence="17" type="ORF">EOI86_00220</name>
</gene>
<dbReference type="InterPro" id="IPR002545">
    <property type="entry name" value="CheW-lke_dom"/>
</dbReference>
<keyword evidence="18" id="KW-1185">Reference proteome</keyword>
<dbReference type="InterPro" id="IPR004105">
    <property type="entry name" value="CheA-like_dim"/>
</dbReference>
<dbReference type="OrthoDB" id="9803176at2"/>
<dbReference type="Proteomes" id="UP000287447">
    <property type="component" value="Unassembled WGS sequence"/>
</dbReference>
<dbReference type="SMART" id="SM00260">
    <property type="entry name" value="CheW"/>
    <property type="match status" value="1"/>
</dbReference>
<evidence type="ECO:0000256" key="13">
    <source>
        <dbReference type="SAM" id="MobiDB-lite"/>
    </source>
</evidence>
<dbReference type="EMBL" id="SADE01000001">
    <property type="protein sequence ID" value="RVU37768.1"/>
    <property type="molecule type" value="Genomic_DNA"/>
</dbReference>
<evidence type="ECO:0000256" key="4">
    <source>
        <dbReference type="ARBA" id="ARBA00022500"/>
    </source>
</evidence>
<evidence type="ECO:0000259" key="15">
    <source>
        <dbReference type="PROSITE" id="PS50851"/>
    </source>
</evidence>
<name>A0A3S2WSY6_9PROT</name>
<dbReference type="SMART" id="SM00387">
    <property type="entry name" value="HATPase_c"/>
    <property type="match status" value="1"/>
</dbReference>
<protein>
    <recommendedName>
        <fullName evidence="3">Chemotaxis protein CheA</fullName>
        <ecNumber evidence="2">2.7.13.3</ecNumber>
    </recommendedName>
</protein>
<comment type="function">
    <text evidence="11">Involved in the transmission of sensory signals from the chemoreceptors to the flagellar motors. CheA is autophosphorylated; it can transfer its phosphate group to either CheB or CheY.</text>
</comment>
<keyword evidence="4" id="KW-0145">Chemotaxis</keyword>
<feature type="domain" description="Histidine kinase" evidence="14">
    <location>
        <begin position="360"/>
        <end position="567"/>
    </location>
</feature>
<dbReference type="Gene3D" id="1.20.120.160">
    <property type="entry name" value="HPT domain"/>
    <property type="match status" value="1"/>
</dbReference>
<evidence type="ECO:0000313" key="18">
    <source>
        <dbReference type="Proteomes" id="UP000287447"/>
    </source>
</evidence>
<dbReference type="SMART" id="SM00073">
    <property type="entry name" value="HPT"/>
    <property type="match status" value="1"/>
</dbReference>
<evidence type="ECO:0000256" key="1">
    <source>
        <dbReference type="ARBA" id="ARBA00000085"/>
    </source>
</evidence>
<dbReference type="PROSITE" id="PS50109">
    <property type="entry name" value="HIS_KIN"/>
    <property type="match status" value="1"/>
</dbReference>
<evidence type="ECO:0000256" key="7">
    <source>
        <dbReference type="ARBA" id="ARBA00022741"/>
    </source>
</evidence>
<dbReference type="PROSITE" id="PS50851">
    <property type="entry name" value="CHEW"/>
    <property type="match status" value="1"/>
</dbReference>
<dbReference type="InterPro" id="IPR008207">
    <property type="entry name" value="Sig_transdc_His_kin_Hpt_dom"/>
</dbReference>
<dbReference type="GO" id="GO:0005737">
    <property type="term" value="C:cytoplasm"/>
    <property type="evidence" value="ECO:0007669"/>
    <property type="project" value="InterPro"/>
</dbReference>
<dbReference type="InterPro" id="IPR051315">
    <property type="entry name" value="Bact_Chemotaxis_CheA"/>
</dbReference>
<evidence type="ECO:0000259" key="14">
    <source>
        <dbReference type="PROSITE" id="PS50109"/>
    </source>
</evidence>
<dbReference type="EC" id="2.7.13.3" evidence="2"/>
<keyword evidence="9" id="KW-0067">ATP-binding</keyword>
<accession>A0A3S2WSY6</accession>
<feature type="compositionally biased region" description="Pro residues" evidence="13">
    <location>
        <begin position="262"/>
        <end position="271"/>
    </location>
</feature>
<dbReference type="CDD" id="cd00731">
    <property type="entry name" value="CheA_reg"/>
    <property type="match status" value="1"/>
</dbReference>
<comment type="caution">
    <text evidence="17">The sequence shown here is derived from an EMBL/GenBank/DDBJ whole genome shotgun (WGS) entry which is preliminary data.</text>
</comment>
<feature type="modified residue" description="Phosphohistidine" evidence="12">
    <location>
        <position position="51"/>
    </location>
</feature>
<dbReference type="SUPFAM" id="SSF47226">
    <property type="entry name" value="Histidine-containing phosphotransfer domain, HPT domain"/>
    <property type="match status" value="1"/>
</dbReference>